<proteinExistence type="predicted"/>
<evidence type="ECO:0000313" key="2">
    <source>
        <dbReference type="EMBL" id="JAD34911.1"/>
    </source>
</evidence>
<dbReference type="AlphaFoldDB" id="A0A0A8Z7Y1"/>
<feature type="region of interest" description="Disordered" evidence="1">
    <location>
        <begin position="35"/>
        <end position="63"/>
    </location>
</feature>
<reference evidence="2" key="2">
    <citation type="journal article" date="2015" name="Data Brief">
        <title>Shoot transcriptome of the giant reed, Arundo donax.</title>
        <authorList>
            <person name="Barrero R.A."/>
            <person name="Guerrero F.D."/>
            <person name="Moolhuijzen P."/>
            <person name="Goolsby J.A."/>
            <person name="Tidwell J."/>
            <person name="Bellgard S.E."/>
            <person name="Bellgard M.I."/>
        </authorList>
    </citation>
    <scope>NUCLEOTIDE SEQUENCE</scope>
    <source>
        <tissue evidence="2">Shoot tissue taken approximately 20 cm above the soil surface</tissue>
    </source>
</reference>
<organism evidence="2">
    <name type="scientific">Arundo donax</name>
    <name type="common">Giant reed</name>
    <name type="synonym">Donax arundinaceus</name>
    <dbReference type="NCBI Taxonomy" id="35708"/>
    <lineage>
        <taxon>Eukaryota</taxon>
        <taxon>Viridiplantae</taxon>
        <taxon>Streptophyta</taxon>
        <taxon>Embryophyta</taxon>
        <taxon>Tracheophyta</taxon>
        <taxon>Spermatophyta</taxon>
        <taxon>Magnoliopsida</taxon>
        <taxon>Liliopsida</taxon>
        <taxon>Poales</taxon>
        <taxon>Poaceae</taxon>
        <taxon>PACMAD clade</taxon>
        <taxon>Arundinoideae</taxon>
        <taxon>Arundineae</taxon>
        <taxon>Arundo</taxon>
    </lineage>
</organism>
<evidence type="ECO:0000256" key="1">
    <source>
        <dbReference type="SAM" id="MobiDB-lite"/>
    </source>
</evidence>
<accession>A0A0A8Z7Y1</accession>
<dbReference type="EMBL" id="GBRH01262984">
    <property type="protein sequence ID" value="JAD34911.1"/>
    <property type="molecule type" value="Transcribed_RNA"/>
</dbReference>
<protein>
    <submittedName>
        <fullName evidence="2">Uncharacterized protein</fullName>
    </submittedName>
</protein>
<sequence>MRGILRCSRSGTAIQQCHLDRDHPSYMKSITQYLPMDLPPPPRLLPRRRAPSLHPCTSESAAT</sequence>
<reference evidence="2" key="1">
    <citation type="submission" date="2014-09" db="EMBL/GenBank/DDBJ databases">
        <authorList>
            <person name="Magalhaes I.L.F."/>
            <person name="Oliveira U."/>
            <person name="Santos F.R."/>
            <person name="Vidigal T.H.D.A."/>
            <person name="Brescovit A.D."/>
            <person name="Santos A.J."/>
        </authorList>
    </citation>
    <scope>NUCLEOTIDE SEQUENCE</scope>
    <source>
        <tissue evidence="2">Shoot tissue taken approximately 20 cm above the soil surface</tissue>
    </source>
</reference>
<name>A0A0A8Z7Y1_ARUDO</name>